<dbReference type="InterPro" id="IPR008733">
    <property type="entry name" value="PEX11"/>
</dbReference>
<dbReference type="PANTHER" id="PTHR12652">
    <property type="entry name" value="PEROXISOMAL BIOGENESIS FACTOR 11"/>
    <property type="match status" value="1"/>
</dbReference>
<dbReference type="Proteomes" id="UP001530400">
    <property type="component" value="Unassembled WGS sequence"/>
</dbReference>
<name>A0ABD3PC25_9STRA</name>
<feature type="compositionally biased region" description="Basic and acidic residues" evidence="5">
    <location>
        <begin position="7"/>
        <end position="20"/>
    </location>
</feature>
<reference evidence="6 7" key="1">
    <citation type="submission" date="2024-10" db="EMBL/GenBank/DDBJ databases">
        <title>Updated reference genomes for cyclostephanoid diatoms.</title>
        <authorList>
            <person name="Roberts W.R."/>
            <person name="Alverson A.J."/>
        </authorList>
    </citation>
    <scope>NUCLEOTIDE SEQUENCE [LARGE SCALE GENOMIC DNA]</scope>
    <source>
        <strain evidence="6 7">AJA010-31</strain>
    </source>
</reference>
<evidence type="ECO:0008006" key="8">
    <source>
        <dbReference type="Google" id="ProtNLM"/>
    </source>
</evidence>
<evidence type="ECO:0000313" key="6">
    <source>
        <dbReference type="EMBL" id="KAL3784851.1"/>
    </source>
</evidence>
<dbReference type="EMBL" id="JALLPJ020000712">
    <property type="protein sequence ID" value="KAL3784851.1"/>
    <property type="molecule type" value="Genomic_DNA"/>
</dbReference>
<organism evidence="6 7">
    <name type="scientific">Cyclotella atomus</name>
    <dbReference type="NCBI Taxonomy" id="382360"/>
    <lineage>
        <taxon>Eukaryota</taxon>
        <taxon>Sar</taxon>
        <taxon>Stramenopiles</taxon>
        <taxon>Ochrophyta</taxon>
        <taxon>Bacillariophyta</taxon>
        <taxon>Coscinodiscophyceae</taxon>
        <taxon>Thalassiosirophycidae</taxon>
        <taxon>Stephanodiscales</taxon>
        <taxon>Stephanodiscaceae</taxon>
        <taxon>Cyclotella</taxon>
    </lineage>
</organism>
<feature type="region of interest" description="Disordered" evidence="5">
    <location>
        <begin position="1"/>
        <end position="59"/>
    </location>
</feature>
<accession>A0ABD3PC25</accession>
<dbReference type="GO" id="GO:0005778">
    <property type="term" value="C:peroxisomal membrane"/>
    <property type="evidence" value="ECO:0007669"/>
    <property type="project" value="UniProtKB-SubCell"/>
</dbReference>
<evidence type="ECO:0000256" key="4">
    <source>
        <dbReference type="ARBA" id="ARBA00046271"/>
    </source>
</evidence>
<comment type="subcellular location">
    <subcellularLocation>
        <location evidence="4">Peroxisome membrane</location>
    </subcellularLocation>
</comment>
<keyword evidence="1" id="KW-0962">Peroxisome biogenesis</keyword>
<evidence type="ECO:0000256" key="5">
    <source>
        <dbReference type="SAM" id="MobiDB-lite"/>
    </source>
</evidence>
<dbReference type="GO" id="GO:0007031">
    <property type="term" value="P:peroxisome organization"/>
    <property type="evidence" value="ECO:0007669"/>
    <property type="project" value="UniProtKB-KW"/>
</dbReference>
<sequence length="319" mass="35862">MSLRQRKANESSKSNADDTPHLVLESNGSWEKTFDDDELNEEGHSTSTNAKSKQPVVPNSDGIAPSTLDAFLQNYGKFSASTFTADQGLKVLQWSSWAVSYMTRTNDPNNHLSASLRKLYNEMSMTRYALRFYGFFPALEGFLNGSWAGGNWDNPMIAKLAKYVMAGSMLFYYPLEHIAYAGWQMPKLSLVRGVDANRVSAVSCVFWTMYIVGDFWASCLKWQELKKKLSDLGELLSGKKATNDKEAVEEVLQQQQSLLNKIRHVKLQVLRSLLFILPAINWSLPNWATNPLLSEPVVNGLMLTEAYTSVYQSLRGMIG</sequence>
<evidence type="ECO:0000256" key="2">
    <source>
        <dbReference type="ARBA" id="ARBA00023136"/>
    </source>
</evidence>
<comment type="caution">
    <text evidence="6">The sequence shown here is derived from an EMBL/GenBank/DDBJ whole genome shotgun (WGS) entry which is preliminary data.</text>
</comment>
<protein>
    <recommendedName>
        <fullName evidence="8">Peroxisomal membrane protein PEX16</fullName>
    </recommendedName>
</protein>
<proteinExistence type="predicted"/>
<dbReference type="AlphaFoldDB" id="A0ABD3PC25"/>
<keyword evidence="2" id="KW-0472">Membrane</keyword>
<keyword evidence="7" id="KW-1185">Reference proteome</keyword>
<dbReference type="Pfam" id="PF05648">
    <property type="entry name" value="PEX11"/>
    <property type="match status" value="1"/>
</dbReference>
<keyword evidence="3" id="KW-0576">Peroxisome</keyword>
<evidence type="ECO:0000256" key="3">
    <source>
        <dbReference type="ARBA" id="ARBA00023140"/>
    </source>
</evidence>
<evidence type="ECO:0000256" key="1">
    <source>
        <dbReference type="ARBA" id="ARBA00022593"/>
    </source>
</evidence>
<gene>
    <name evidence="6" type="ORF">ACHAWO_007777</name>
</gene>
<evidence type="ECO:0000313" key="7">
    <source>
        <dbReference type="Proteomes" id="UP001530400"/>
    </source>
</evidence>
<dbReference type="PANTHER" id="PTHR12652:SF25">
    <property type="entry name" value="MICROBODY (PEROXISOME) PROLIFERATION PROTEIN PEROXIN 11C (EUROFUNG)"/>
    <property type="match status" value="1"/>
</dbReference>